<accession>A0A4R5N6Y0</accession>
<dbReference type="HAMAP" id="MF_01575">
    <property type="entry name" value="UPF0398"/>
    <property type="match status" value="1"/>
</dbReference>
<evidence type="ECO:0000313" key="3">
    <source>
        <dbReference type="Proteomes" id="UP000295681"/>
    </source>
</evidence>
<dbReference type="EMBL" id="PUFI01000015">
    <property type="protein sequence ID" value="TDG67564.1"/>
    <property type="molecule type" value="Genomic_DNA"/>
</dbReference>
<dbReference type="NCBIfam" id="NF010181">
    <property type="entry name" value="PRK13660.1"/>
    <property type="match status" value="1"/>
</dbReference>
<keyword evidence="3" id="KW-1185">Reference proteome</keyword>
<protein>
    <recommendedName>
        <fullName evidence="1">UPF0398 protein C5L23_001363</fullName>
    </recommendedName>
</protein>
<dbReference type="STRING" id="907931.GCA_000165675_01515"/>
<dbReference type="RefSeq" id="WP_010007175.1">
    <property type="nucleotide sequence ID" value="NZ_JAGYGP010000001.1"/>
</dbReference>
<gene>
    <name evidence="2" type="ORF">C5L23_001363</name>
</gene>
<sequence length="186" mass="21532">MSRVWITGYRSYELGVFSGKDAKIKILKFALKRLLKEQLEMGLEWLITGGQLGVEQWSVEVAQELKQEYPDFKIAVMLPFKAFGSQWNEDNQAQLAQIIGQSDFSDSVSSQPYNSPGQLINYQNFMLSHTDSCLLIYDEEFEGKTQYDFKAIKQFQNRSPYPMQQVTMADLQDYATEYDALQQDNF</sequence>
<comment type="similarity">
    <text evidence="1">Belongs to the UPF0398 family.</text>
</comment>
<evidence type="ECO:0000256" key="1">
    <source>
        <dbReference type="HAMAP-Rule" id="MF_01575"/>
    </source>
</evidence>
<dbReference type="Gene3D" id="3.40.50.450">
    <property type="match status" value="1"/>
</dbReference>
<dbReference type="SUPFAM" id="SSF102405">
    <property type="entry name" value="MCP/YpsA-like"/>
    <property type="match status" value="1"/>
</dbReference>
<organism evidence="2 3">
    <name type="scientific">Leuconostoc fallax</name>
    <dbReference type="NCBI Taxonomy" id="1251"/>
    <lineage>
        <taxon>Bacteria</taxon>
        <taxon>Bacillati</taxon>
        <taxon>Bacillota</taxon>
        <taxon>Bacilli</taxon>
        <taxon>Lactobacillales</taxon>
        <taxon>Lactobacillaceae</taxon>
        <taxon>Leuconostoc</taxon>
    </lineage>
</organism>
<dbReference type="InterPro" id="IPR010697">
    <property type="entry name" value="YspA"/>
</dbReference>
<reference evidence="2 3" key="1">
    <citation type="journal article" date="2019" name="Appl. Microbiol. Biotechnol.">
        <title>Uncovering carbohydrate metabolism through a genotype-phenotype association study of 56 lactic acid bacteria genomes.</title>
        <authorList>
            <person name="Buron-Moles G."/>
            <person name="Chailyan A."/>
            <person name="Dolejs I."/>
            <person name="Forster J."/>
            <person name="Miks M.H."/>
        </authorList>
    </citation>
    <scope>NUCLEOTIDE SEQUENCE [LARGE SCALE GENOMIC DNA]</scope>
    <source>
        <strain evidence="2 3">ATCC 700006</strain>
    </source>
</reference>
<dbReference type="PIRSF" id="PIRSF021290">
    <property type="entry name" value="DUF1273"/>
    <property type="match status" value="1"/>
</dbReference>
<dbReference type="PANTHER" id="PTHR38440">
    <property type="entry name" value="UPF0398 PROTEIN YPSA"/>
    <property type="match status" value="1"/>
</dbReference>
<dbReference type="Pfam" id="PF06908">
    <property type="entry name" value="YpsA"/>
    <property type="match status" value="1"/>
</dbReference>
<dbReference type="Proteomes" id="UP000295681">
    <property type="component" value="Unassembled WGS sequence"/>
</dbReference>
<dbReference type="AlphaFoldDB" id="A0A4R5N6Y0"/>
<evidence type="ECO:0000313" key="2">
    <source>
        <dbReference type="EMBL" id="TDG67564.1"/>
    </source>
</evidence>
<name>A0A4R5N6Y0_9LACO</name>
<comment type="caution">
    <text evidence="2">The sequence shown here is derived from an EMBL/GenBank/DDBJ whole genome shotgun (WGS) entry which is preliminary data.</text>
</comment>
<dbReference type="PANTHER" id="PTHR38440:SF1">
    <property type="entry name" value="UPF0398 PROTEIN SPR0331"/>
    <property type="match status" value="1"/>
</dbReference>
<proteinExistence type="inferred from homology"/>